<dbReference type="OrthoDB" id="5488419at2"/>
<dbReference type="EMBL" id="MCAS01000068">
    <property type="protein sequence ID" value="RKF30552.1"/>
    <property type="molecule type" value="Genomic_DNA"/>
</dbReference>
<dbReference type="AlphaFoldDB" id="A0A3R7HBK6"/>
<feature type="domain" description="NADP-dependent oxidoreductase" evidence="2">
    <location>
        <begin position="15"/>
        <end position="319"/>
    </location>
</feature>
<sequence>MNYVTFGRSGLRVSRLTLGTMTFGSGDGIWASIAGLSRDQASRLVSIAVEHGVNLIDTADAYSQGQSEQVVGQVLTDLGLDETRMLVATKVRLRTGPGPNEVGLGRSHIMRTVETSLKRLGRDHIDLMQLHDRDPHTPLEETLRALDDLVTQGKVRHIGVCNFSASDLEQVNAITAQAHWARVTSNQVHYSLAARDIEHEVAPVARRHRMALMVWSPLSGGYLSGKYTRDGGAIAKGRRTNMNFPPIDPRTADPIVDELRLVAAELSSTPAQIALAWLLGRDEVDTVIVGASSDAQLASNLQAGELQLPPEIRDRLDKVSQAIVPYPHWMQHFHDRDRV</sequence>
<dbReference type="SUPFAM" id="SSF51430">
    <property type="entry name" value="NAD(P)-linked oxidoreductase"/>
    <property type="match status" value="1"/>
</dbReference>
<evidence type="ECO:0000256" key="1">
    <source>
        <dbReference type="ARBA" id="ARBA00023002"/>
    </source>
</evidence>
<dbReference type="InterPro" id="IPR036812">
    <property type="entry name" value="NAD(P)_OxRdtase_dom_sf"/>
</dbReference>
<dbReference type="PANTHER" id="PTHR43364:SF18">
    <property type="entry name" value="OXIDOREDUCTASE"/>
    <property type="match status" value="1"/>
</dbReference>
<dbReference type="PANTHER" id="PTHR43364">
    <property type="entry name" value="NADH-SPECIFIC METHYLGLYOXAL REDUCTASE-RELATED"/>
    <property type="match status" value="1"/>
</dbReference>
<proteinExistence type="predicted"/>
<dbReference type="PROSITE" id="PS00062">
    <property type="entry name" value="ALDOKETO_REDUCTASE_2"/>
    <property type="match status" value="1"/>
</dbReference>
<dbReference type="InterPro" id="IPR018170">
    <property type="entry name" value="Aldo/ket_reductase_CS"/>
</dbReference>
<protein>
    <submittedName>
        <fullName evidence="3">Aldo/keto reductase</fullName>
    </submittedName>
</protein>
<organism evidence="3 4">
    <name type="scientific">Paraburkholderia fungorum</name>
    <dbReference type="NCBI Taxonomy" id="134537"/>
    <lineage>
        <taxon>Bacteria</taxon>
        <taxon>Pseudomonadati</taxon>
        <taxon>Pseudomonadota</taxon>
        <taxon>Betaproteobacteria</taxon>
        <taxon>Burkholderiales</taxon>
        <taxon>Burkholderiaceae</taxon>
        <taxon>Paraburkholderia</taxon>
    </lineage>
</organism>
<evidence type="ECO:0000259" key="2">
    <source>
        <dbReference type="Pfam" id="PF00248"/>
    </source>
</evidence>
<reference evidence="3 4" key="1">
    <citation type="submission" date="2016-07" db="EMBL/GenBank/DDBJ databases">
        <title>Genome analysis of Burkholderia fungorum ES3-20.</title>
        <authorList>
            <person name="Xu D."/>
            <person name="Yao R."/>
            <person name="Zheng S."/>
        </authorList>
    </citation>
    <scope>NUCLEOTIDE SEQUENCE [LARGE SCALE GENOMIC DNA]</scope>
    <source>
        <strain evidence="3 4">ES3-20</strain>
    </source>
</reference>
<name>A0A3R7HBK6_9BURK</name>
<dbReference type="FunFam" id="3.20.20.100:FF:000004">
    <property type="entry name" value="Oxidoreductase, aldo/keto reductase"/>
    <property type="match status" value="1"/>
</dbReference>
<dbReference type="InterPro" id="IPR023210">
    <property type="entry name" value="NADP_OxRdtase_dom"/>
</dbReference>
<accession>A0A3R7HBK6</accession>
<dbReference type="CDD" id="cd19091">
    <property type="entry name" value="AKR_PsAKR"/>
    <property type="match status" value="1"/>
</dbReference>
<dbReference type="Gene3D" id="3.20.20.100">
    <property type="entry name" value="NADP-dependent oxidoreductase domain"/>
    <property type="match status" value="1"/>
</dbReference>
<keyword evidence="1" id="KW-0560">Oxidoreductase</keyword>
<dbReference type="GO" id="GO:0005829">
    <property type="term" value="C:cytosol"/>
    <property type="evidence" value="ECO:0007669"/>
    <property type="project" value="TreeGrafter"/>
</dbReference>
<dbReference type="RefSeq" id="WP_120349084.1">
    <property type="nucleotide sequence ID" value="NZ_MCAS01000068.1"/>
</dbReference>
<dbReference type="InterPro" id="IPR050523">
    <property type="entry name" value="AKR_Detox_Biosynth"/>
</dbReference>
<gene>
    <name evidence="3" type="ORF">BCY88_12875</name>
</gene>
<evidence type="ECO:0000313" key="3">
    <source>
        <dbReference type="EMBL" id="RKF30552.1"/>
    </source>
</evidence>
<comment type="caution">
    <text evidence="3">The sequence shown here is derived from an EMBL/GenBank/DDBJ whole genome shotgun (WGS) entry which is preliminary data.</text>
</comment>
<dbReference type="Proteomes" id="UP000283709">
    <property type="component" value="Unassembled WGS sequence"/>
</dbReference>
<dbReference type="GO" id="GO:0016491">
    <property type="term" value="F:oxidoreductase activity"/>
    <property type="evidence" value="ECO:0007669"/>
    <property type="project" value="UniProtKB-KW"/>
</dbReference>
<dbReference type="Pfam" id="PF00248">
    <property type="entry name" value="Aldo_ket_red"/>
    <property type="match status" value="1"/>
</dbReference>
<evidence type="ECO:0000313" key="4">
    <source>
        <dbReference type="Proteomes" id="UP000283709"/>
    </source>
</evidence>